<reference evidence="2" key="1">
    <citation type="submission" date="2015-09" db="EMBL/GenBank/DDBJ databases">
        <authorList>
            <person name="Sai Rama Sridatta P."/>
        </authorList>
    </citation>
    <scope>NUCLEOTIDE SEQUENCE [LARGE SCALE GENOMIC DNA]</scope>
</reference>
<dbReference type="AlphaFoldDB" id="A0A4W6CDW2"/>
<evidence type="ECO:0000313" key="2">
    <source>
        <dbReference type="Proteomes" id="UP000314980"/>
    </source>
</evidence>
<dbReference type="InParanoid" id="A0A4W6CDW2"/>
<accession>A0A4W6CDW2</accession>
<protein>
    <submittedName>
        <fullName evidence="1">Uncharacterized protein</fullName>
    </submittedName>
</protein>
<evidence type="ECO:0000313" key="1">
    <source>
        <dbReference type="Ensembl" id="ENSLCAP00010011723.1"/>
    </source>
</evidence>
<keyword evidence="2" id="KW-1185">Reference proteome</keyword>
<reference evidence="1" key="2">
    <citation type="submission" date="2025-08" db="UniProtKB">
        <authorList>
            <consortium name="Ensembl"/>
        </authorList>
    </citation>
    <scope>IDENTIFICATION</scope>
</reference>
<organism evidence="1 2">
    <name type="scientific">Lates calcarifer</name>
    <name type="common">Barramundi</name>
    <name type="synonym">Holocentrus calcarifer</name>
    <dbReference type="NCBI Taxonomy" id="8187"/>
    <lineage>
        <taxon>Eukaryota</taxon>
        <taxon>Metazoa</taxon>
        <taxon>Chordata</taxon>
        <taxon>Craniata</taxon>
        <taxon>Vertebrata</taxon>
        <taxon>Euteleostomi</taxon>
        <taxon>Actinopterygii</taxon>
        <taxon>Neopterygii</taxon>
        <taxon>Teleostei</taxon>
        <taxon>Neoteleostei</taxon>
        <taxon>Acanthomorphata</taxon>
        <taxon>Carangaria</taxon>
        <taxon>Carangaria incertae sedis</taxon>
        <taxon>Centropomidae</taxon>
        <taxon>Lates</taxon>
    </lineage>
</organism>
<dbReference type="Proteomes" id="UP000314980">
    <property type="component" value="Unassembled WGS sequence"/>
</dbReference>
<dbReference type="STRING" id="8187.ENSLCAP00010011723"/>
<proteinExistence type="predicted"/>
<name>A0A4W6CDW2_LATCA</name>
<sequence>MAPSTQLKEAIAEVQEGIRAILLGPPGAGKGTQAPLAEQAMVASGSELGKRLKETMDAGKLVTFRSSASRDLCVFFPFSVPLPSLRLC</sequence>
<reference evidence="1" key="3">
    <citation type="submission" date="2025-09" db="UniProtKB">
        <authorList>
            <consortium name="Ensembl"/>
        </authorList>
    </citation>
    <scope>IDENTIFICATION</scope>
</reference>
<dbReference type="InterPro" id="IPR027417">
    <property type="entry name" value="P-loop_NTPase"/>
</dbReference>
<dbReference type="Ensembl" id="ENSLCAT00010011970.1">
    <property type="protein sequence ID" value="ENSLCAP00010011723.1"/>
    <property type="gene ID" value="ENSLCAG00010005549.1"/>
</dbReference>
<dbReference type="Gene3D" id="3.40.50.300">
    <property type="entry name" value="P-loop containing nucleotide triphosphate hydrolases"/>
    <property type="match status" value="1"/>
</dbReference>